<sequence length="31" mass="3628">MLRLKGFLFLVDEIGYTRPAFLTVIKDIMVK</sequence>
<comment type="caution">
    <text evidence="1">The sequence shown here is derived from an EMBL/GenBank/DDBJ whole genome shotgun (WGS) entry which is preliminary data.</text>
</comment>
<name>A0A644ZA70_9ZZZZ</name>
<dbReference type="EMBL" id="VSSQ01007856">
    <property type="protein sequence ID" value="MPM37178.1"/>
    <property type="molecule type" value="Genomic_DNA"/>
</dbReference>
<accession>A0A644ZA70</accession>
<reference evidence="1" key="1">
    <citation type="submission" date="2019-08" db="EMBL/GenBank/DDBJ databases">
        <authorList>
            <person name="Kucharzyk K."/>
            <person name="Murdoch R.W."/>
            <person name="Higgins S."/>
            <person name="Loffler F."/>
        </authorList>
    </citation>
    <scope>NUCLEOTIDE SEQUENCE</scope>
</reference>
<protein>
    <submittedName>
        <fullName evidence="1">Uncharacterized protein</fullName>
    </submittedName>
</protein>
<proteinExistence type="predicted"/>
<evidence type="ECO:0000313" key="1">
    <source>
        <dbReference type="EMBL" id="MPM37178.1"/>
    </source>
</evidence>
<dbReference type="AlphaFoldDB" id="A0A644ZA70"/>
<gene>
    <name evidence="1" type="ORF">SDC9_83784</name>
</gene>
<organism evidence="1">
    <name type="scientific">bioreactor metagenome</name>
    <dbReference type="NCBI Taxonomy" id="1076179"/>
    <lineage>
        <taxon>unclassified sequences</taxon>
        <taxon>metagenomes</taxon>
        <taxon>ecological metagenomes</taxon>
    </lineage>
</organism>